<keyword evidence="8 9" id="KW-0472">Membrane</keyword>
<evidence type="ECO:0000256" key="8">
    <source>
        <dbReference type="ARBA" id="ARBA00023136"/>
    </source>
</evidence>
<keyword evidence="11" id="KW-0614">Plasmid</keyword>
<dbReference type="Gene3D" id="3.30.565.10">
    <property type="entry name" value="Histidine kinase-like ATPase, C-terminal domain"/>
    <property type="match status" value="1"/>
</dbReference>
<dbReference type="PRINTS" id="PR00344">
    <property type="entry name" value="BCTRLSENSOR"/>
</dbReference>
<dbReference type="RefSeq" id="WP_094305336.1">
    <property type="nucleotide sequence ID" value="NZ_NOWT01000021.1"/>
</dbReference>
<comment type="catalytic activity">
    <reaction evidence="1">
        <text>ATP + protein L-histidine = ADP + protein N-phospho-L-histidine.</text>
        <dbReference type="EC" id="2.7.13.3"/>
    </reaction>
</comment>
<feature type="transmembrane region" description="Helical" evidence="9">
    <location>
        <begin position="97"/>
        <end position="118"/>
    </location>
</feature>
<feature type="transmembrane region" description="Helical" evidence="9">
    <location>
        <begin position="269"/>
        <end position="288"/>
    </location>
</feature>
<dbReference type="Pfam" id="PF05231">
    <property type="entry name" value="MASE1"/>
    <property type="match status" value="1"/>
</dbReference>
<reference evidence="11 12" key="1">
    <citation type="submission" date="2017-07" db="EMBL/GenBank/DDBJ databases">
        <title>Whole genome sequence of Azospirillum brasilense 2A1, a potential biofertilizer strain.</title>
        <authorList>
            <person name="Fontana C.A."/>
            <person name="Toffoli L.M."/>
            <person name="Salazar S.M."/>
            <person name="Puglisi E."/>
            <person name="Pedraza R."/>
            <person name="Bassi D."/>
            <person name="Cocconcelli P.S."/>
        </authorList>
    </citation>
    <scope>NUCLEOTIDE SEQUENCE [LARGE SCALE GENOMIC DNA]</scope>
    <source>
        <strain evidence="11 12">2A1</strain>
        <plasmid evidence="11">unnamed</plasmid>
    </source>
</reference>
<dbReference type="InterPro" id="IPR003661">
    <property type="entry name" value="HisK_dim/P_dom"/>
</dbReference>
<evidence type="ECO:0000256" key="4">
    <source>
        <dbReference type="ARBA" id="ARBA00022475"/>
    </source>
</evidence>
<evidence type="ECO:0000256" key="9">
    <source>
        <dbReference type="SAM" id="Phobius"/>
    </source>
</evidence>
<dbReference type="CDD" id="cd00075">
    <property type="entry name" value="HATPase"/>
    <property type="match status" value="1"/>
</dbReference>
<evidence type="ECO:0000256" key="2">
    <source>
        <dbReference type="ARBA" id="ARBA00004651"/>
    </source>
</evidence>
<evidence type="ECO:0000313" key="11">
    <source>
        <dbReference type="EMBL" id="OYD82580.1"/>
    </source>
</evidence>
<dbReference type="InterPro" id="IPR005467">
    <property type="entry name" value="His_kinase_dom"/>
</dbReference>
<name>A0A235H9S4_AZOBR</name>
<comment type="subcellular location">
    <subcellularLocation>
        <location evidence="2">Cell membrane</location>
        <topology evidence="2">Multi-pass membrane protein</topology>
    </subcellularLocation>
</comment>
<dbReference type="InterPro" id="IPR036097">
    <property type="entry name" value="HisK_dim/P_sf"/>
</dbReference>
<keyword evidence="6 9" id="KW-0812">Transmembrane</keyword>
<feature type="transmembrane region" description="Helical" evidence="9">
    <location>
        <begin position="217"/>
        <end position="238"/>
    </location>
</feature>
<evidence type="ECO:0000256" key="7">
    <source>
        <dbReference type="ARBA" id="ARBA00022989"/>
    </source>
</evidence>
<dbReference type="AlphaFoldDB" id="A0A235H9S4"/>
<evidence type="ECO:0000259" key="10">
    <source>
        <dbReference type="PROSITE" id="PS50109"/>
    </source>
</evidence>
<gene>
    <name evidence="11" type="ORF">CHT98_20525</name>
</gene>
<dbReference type="EMBL" id="NOWT01000021">
    <property type="protein sequence ID" value="OYD82580.1"/>
    <property type="molecule type" value="Genomic_DNA"/>
</dbReference>
<dbReference type="Gene3D" id="1.10.287.130">
    <property type="match status" value="1"/>
</dbReference>
<comment type="caution">
    <text evidence="11">The sequence shown here is derived from an EMBL/GenBank/DDBJ whole genome shotgun (WGS) entry which is preliminary data.</text>
</comment>
<dbReference type="PANTHER" id="PTHR43065">
    <property type="entry name" value="SENSOR HISTIDINE KINASE"/>
    <property type="match status" value="1"/>
</dbReference>
<dbReference type="Proteomes" id="UP000215367">
    <property type="component" value="Unassembled WGS sequence"/>
</dbReference>
<sequence length="623" mass="66654">MELQNTSHHRSAFGVSPRLRSIWGARTVGWFAFLVVWQALFQAAAVFGVTTYVSVFFLPAGLNVAFLLLFGPRVVPVLILASLIAGVPYWLPDRPLTWIATATAVGVGYGCGIGWYRWRITRFSNPSRTLVICWLCAVAPLTVFGNATLMGVAYYATGATHAADALHHASLIWVGDLVGIFTVTPAALLACAALFPEETRRQLPWLRLAPLPSIREVLLHTAVLLLALIAVYALPHALSMDARLWHLLFIPAIWIALAKGLPSALLATSTLNVGNVAVATLFGTPIALPELQSLMLGISATTLILGAMATDRAQTIGNLAATVDARTRELSTANQGLLSANQVLYDQSQALRQTLEDVSAAHTRLQETQQQLIEAEKFAALGQLVAGIAHEINSPLGVALTAASYLSDETEQIRVLARAGQLRRAAFDDYTAAATEATDLLLANLRRAADLVHSFKLVAADQTSDERRRFTLDECLDDIARSLSPLWQKAGHTLTVSCPSGIEVDGYPGALAQILTNLITNSLIHGFKPGQAGRIAITVTEPAAGTLDIVYSDNGQGIPTEHLPSIFDPFFTTGRARGCTGLGLHIAHNLAVRRMGGSITATSTPNAGVCFVLNFPRTSSSVP</sequence>
<dbReference type="InterPro" id="IPR036890">
    <property type="entry name" value="HATPase_C_sf"/>
</dbReference>
<proteinExistence type="predicted"/>
<dbReference type="Pfam" id="PF02518">
    <property type="entry name" value="HATPase_c"/>
    <property type="match status" value="1"/>
</dbReference>
<dbReference type="SMART" id="SM00388">
    <property type="entry name" value="HisKA"/>
    <property type="match status" value="1"/>
</dbReference>
<dbReference type="InterPro" id="IPR007895">
    <property type="entry name" value="MASE1"/>
</dbReference>
<evidence type="ECO:0000313" key="12">
    <source>
        <dbReference type="Proteomes" id="UP000215367"/>
    </source>
</evidence>
<dbReference type="InterPro" id="IPR003594">
    <property type="entry name" value="HATPase_dom"/>
</dbReference>
<feature type="transmembrane region" description="Helical" evidence="9">
    <location>
        <begin position="21"/>
        <end position="40"/>
    </location>
</feature>
<dbReference type="SUPFAM" id="SSF55874">
    <property type="entry name" value="ATPase domain of HSP90 chaperone/DNA topoisomerase II/histidine kinase"/>
    <property type="match status" value="1"/>
</dbReference>
<feature type="transmembrane region" description="Helical" evidence="9">
    <location>
        <begin position="244"/>
        <end position="262"/>
    </location>
</feature>
<keyword evidence="5" id="KW-0597">Phosphoprotein</keyword>
<feature type="transmembrane region" description="Helical" evidence="9">
    <location>
        <begin position="130"/>
        <end position="157"/>
    </location>
</feature>
<evidence type="ECO:0000256" key="6">
    <source>
        <dbReference type="ARBA" id="ARBA00022692"/>
    </source>
</evidence>
<feature type="transmembrane region" description="Helical" evidence="9">
    <location>
        <begin position="74"/>
        <end position="91"/>
    </location>
</feature>
<dbReference type="SUPFAM" id="SSF47384">
    <property type="entry name" value="Homodimeric domain of signal transducing histidine kinase"/>
    <property type="match status" value="1"/>
</dbReference>
<dbReference type="GO" id="GO:0005886">
    <property type="term" value="C:plasma membrane"/>
    <property type="evidence" value="ECO:0007669"/>
    <property type="project" value="UniProtKB-SubCell"/>
</dbReference>
<feature type="domain" description="Histidine kinase" evidence="10">
    <location>
        <begin position="387"/>
        <end position="619"/>
    </location>
</feature>
<feature type="transmembrane region" description="Helical" evidence="9">
    <location>
        <begin position="46"/>
        <end position="69"/>
    </location>
</feature>
<evidence type="ECO:0000256" key="5">
    <source>
        <dbReference type="ARBA" id="ARBA00022553"/>
    </source>
</evidence>
<feature type="transmembrane region" description="Helical" evidence="9">
    <location>
        <begin position="177"/>
        <end position="196"/>
    </location>
</feature>
<keyword evidence="4" id="KW-1003">Cell membrane</keyword>
<evidence type="ECO:0000256" key="1">
    <source>
        <dbReference type="ARBA" id="ARBA00000085"/>
    </source>
</evidence>
<dbReference type="PROSITE" id="PS50109">
    <property type="entry name" value="HIS_KIN"/>
    <property type="match status" value="1"/>
</dbReference>
<dbReference type="GO" id="GO:0000155">
    <property type="term" value="F:phosphorelay sensor kinase activity"/>
    <property type="evidence" value="ECO:0007669"/>
    <property type="project" value="InterPro"/>
</dbReference>
<geneLocation type="plasmid" evidence="11">
    <name>unnamed</name>
</geneLocation>
<dbReference type="CDD" id="cd00082">
    <property type="entry name" value="HisKA"/>
    <property type="match status" value="1"/>
</dbReference>
<dbReference type="SMART" id="SM00387">
    <property type="entry name" value="HATPase_c"/>
    <property type="match status" value="1"/>
</dbReference>
<evidence type="ECO:0000256" key="3">
    <source>
        <dbReference type="ARBA" id="ARBA00012438"/>
    </source>
</evidence>
<organism evidence="11 12">
    <name type="scientific">Azospirillum brasilense</name>
    <dbReference type="NCBI Taxonomy" id="192"/>
    <lineage>
        <taxon>Bacteria</taxon>
        <taxon>Pseudomonadati</taxon>
        <taxon>Pseudomonadota</taxon>
        <taxon>Alphaproteobacteria</taxon>
        <taxon>Rhodospirillales</taxon>
        <taxon>Azospirillaceae</taxon>
        <taxon>Azospirillum</taxon>
    </lineage>
</organism>
<keyword evidence="7 9" id="KW-1133">Transmembrane helix</keyword>
<accession>A0A235H9S4</accession>
<dbReference type="EC" id="2.7.13.3" evidence="3"/>
<dbReference type="PANTHER" id="PTHR43065:SF42">
    <property type="entry name" value="TWO-COMPONENT SENSOR PPRA"/>
    <property type="match status" value="1"/>
</dbReference>
<protein>
    <recommendedName>
        <fullName evidence="3">histidine kinase</fullName>
        <ecNumber evidence="3">2.7.13.3</ecNumber>
    </recommendedName>
</protein>
<dbReference type="InterPro" id="IPR004358">
    <property type="entry name" value="Sig_transdc_His_kin-like_C"/>
</dbReference>